<proteinExistence type="predicted"/>
<sequence length="82" mass="9683">MRFNRLYLQDNNLINAGMITVVHREAADPWDTNPNHSQLHHLHRTRTPTTARKTEPHSLTLSLHFHFHFNFSISMDLNSFSF</sequence>
<evidence type="ECO:0000313" key="2">
    <source>
        <dbReference type="EMBL" id="KAK7244364.1"/>
    </source>
</evidence>
<comment type="caution">
    <text evidence="2">The sequence shown here is derived from an EMBL/GenBank/DDBJ whole genome shotgun (WGS) entry which is preliminary data.</text>
</comment>
<evidence type="ECO:0000313" key="3">
    <source>
        <dbReference type="Proteomes" id="UP001372338"/>
    </source>
</evidence>
<feature type="region of interest" description="Disordered" evidence="1">
    <location>
        <begin position="30"/>
        <end position="51"/>
    </location>
</feature>
<gene>
    <name evidence="2" type="ORF">RIF29_39185</name>
</gene>
<organism evidence="2 3">
    <name type="scientific">Crotalaria pallida</name>
    <name type="common">Smooth rattlebox</name>
    <name type="synonym">Crotalaria striata</name>
    <dbReference type="NCBI Taxonomy" id="3830"/>
    <lineage>
        <taxon>Eukaryota</taxon>
        <taxon>Viridiplantae</taxon>
        <taxon>Streptophyta</taxon>
        <taxon>Embryophyta</taxon>
        <taxon>Tracheophyta</taxon>
        <taxon>Spermatophyta</taxon>
        <taxon>Magnoliopsida</taxon>
        <taxon>eudicotyledons</taxon>
        <taxon>Gunneridae</taxon>
        <taxon>Pentapetalae</taxon>
        <taxon>rosids</taxon>
        <taxon>fabids</taxon>
        <taxon>Fabales</taxon>
        <taxon>Fabaceae</taxon>
        <taxon>Papilionoideae</taxon>
        <taxon>50 kb inversion clade</taxon>
        <taxon>genistoids sensu lato</taxon>
        <taxon>core genistoids</taxon>
        <taxon>Crotalarieae</taxon>
        <taxon>Crotalaria</taxon>
    </lineage>
</organism>
<dbReference type="Proteomes" id="UP001372338">
    <property type="component" value="Unassembled WGS sequence"/>
</dbReference>
<keyword evidence="3" id="KW-1185">Reference proteome</keyword>
<evidence type="ECO:0000256" key="1">
    <source>
        <dbReference type="SAM" id="MobiDB-lite"/>
    </source>
</evidence>
<dbReference type="EMBL" id="JAYWIO010000008">
    <property type="protein sequence ID" value="KAK7244364.1"/>
    <property type="molecule type" value="Genomic_DNA"/>
</dbReference>
<protein>
    <submittedName>
        <fullName evidence="2">Uncharacterized protein</fullName>
    </submittedName>
</protein>
<reference evidence="2 3" key="1">
    <citation type="submission" date="2024-01" db="EMBL/GenBank/DDBJ databases">
        <title>The genomes of 5 underutilized Papilionoideae crops provide insights into root nodulation and disease resistanc.</title>
        <authorList>
            <person name="Yuan L."/>
        </authorList>
    </citation>
    <scope>NUCLEOTIDE SEQUENCE [LARGE SCALE GENOMIC DNA]</scope>
    <source>
        <strain evidence="2">ZHUSHIDOU_FW_LH</strain>
        <tissue evidence="2">Leaf</tissue>
    </source>
</reference>
<dbReference type="AlphaFoldDB" id="A0AAN9HPE5"/>
<name>A0AAN9HPE5_CROPI</name>
<accession>A0AAN9HPE5</accession>